<accession>A0A0N5CBS7</accession>
<evidence type="ECO:0000256" key="5">
    <source>
        <dbReference type="ARBA" id="ARBA00022722"/>
    </source>
</evidence>
<dbReference type="SUPFAM" id="SSF53098">
    <property type="entry name" value="Ribonuclease H-like"/>
    <property type="match status" value="1"/>
</dbReference>
<evidence type="ECO:0000256" key="6">
    <source>
        <dbReference type="ARBA" id="ARBA00022750"/>
    </source>
</evidence>
<protein>
    <recommendedName>
        <fullName evidence="1">RNA-directed DNA polymerase</fullName>
        <ecNumber evidence="1">2.7.7.49</ecNumber>
    </recommendedName>
</protein>
<keyword evidence="12" id="KW-1185">Reference proteome</keyword>
<dbReference type="STRING" id="174720.A0A0N5CBS7"/>
<feature type="domain" description="Reverse transcriptase" evidence="10">
    <location>
        <begin position="656"/>
        <end position="836"/>
    </location>
</feature>
<evidence type="ECO:0000256" key="9">
    <source>
        <dbReference type="SAM" id="MobiDB-lite"/>
    </source>
</evidence>
<dbReference type="InterPro" id="IPR036875">
    <property type="entry name" value="Znf_CCHC_sf"/>
</dbReference>
<dbReference type="GO" id="GO:0042575">
    <property type="term" value="C:DNA polymerase complex"/>
    <property type="evidence" value="ECO:0007669"/>
    <property type="project" value="UniProtKB-ARBA"/>
</dbReference>
<evidence type="ECO:0000256" key="7">
    <source>
        <dbReference type="ARBA" id="ARBA00022759"/>
    </source>
</evidence>
<dbReference type="GO" id="GO:0004190">
    <property type="term" value="F:aspartic-type endopeptidase activity"/>
    <property type="evidence" value="ECO:0007669"/>
    <property type="project" value="UniProtKB-KW"/>
</dbReference>
<organism evidence="12 13">
    <name type="scientific">Strongyloides papillosus</name>
    <name type="common">Intestinal threadworm</name>
    <dbReference type="NCBI Taxonomy" id="174720"/>
    <lineage>
        <taxon>Eukaryota</taxon>
        <taxon>Metazoa</taxon>
        <taxon>Ecdysozoa</taxon>
        <taxon>Nematoda</taxon>
        <taxon>Chromadorea</taxon>
        <taxon>Rhabditida</taxon>
        <taxon>Tylenchina</taxon>
        <taxon>Panagrolaimomorpha</taxon>
        <taxon>Strongyloidoidea</taxon>
        <taxon>Strongyloididae</taxon>
        <taxon>Strongyloides</taxon>
    </lineage>
</organism>
<dbReference type="Proteomes" id="UP000046392">
    <property type="component" value="Unplaced"/>
</dbReference>
<dbReference type="InterPro" id="IPR000477">
    <property type="entry name" value="RT_dom"/>
</dbReference>
<dbReference type="GO" id="GO:0003964">
    <property type="term" value="F:RNA-directed DNA polymerase activity"/>
    <property type="evidence" value="ECO:0007669"/>
    <property type="project" value="UniProtKB-EC"/>
</dbReference>
<dbReference type="GO" id="GO:0008270">
    <property type="term" value="F:zinc ion binding"/>
    <property type="evidence" value="ECO:0007669"/>
    <property type="project" value="InterPro"/>
</dbReference>
<keyword evidence="7" id="KW-0255">Endonuclease</keyword>
<dbReference type="InterPro" id="IPR043128">
    <property type="entry name" value="Rev_trsase/Diguanyl_cyclase"/>
</dbReference>
<feature type="domain" description="Integrase catalytic" evidence="11">
    <location>
        <begin position="1289"/>
        <end position="1449"/>
    </location>
</feature>
<keyword evidence="2" id="KW-0645">Protease</keyword>
<keyword evidence="6" id="KW-0064">Aspartyl protease</keyword>
<reference evidence="13" key="1">
    <citation type="submission" date="2017-02" db="UniProtKB">
        <authorList>
            <consortium name="WormBaseParasite"/>
        </authorList>
    </citation>
    <scope>IDENTIFICATION</scope>
</reference>
<dbReference type="InterPro" id="IPR043502">
    <property type="entry name" value="DNA/RNA_pol_sf"/>
</dbReference>
<keyword evidence="3" id="KW-0808">Transferase</keyword>
<dbReference type="Pfam" id="PF00665">
    <property type="entry name" value="rve"/>
    <property type="match status" value="1"/>
</dbReference>
<keyword evidence="8" id="KW-0511">Multifunctional enzyme</keyword>
<name>A0A0N5CBS7_STREA</name>
<dbReference type="InterPro" id="IPR041588">
    <property type="entry name" value="Integrase_H2C2"/>
</dbReference>
<dbReference type="Pfam" id="PF17921">
    <property type="entry name" value="Integrase_H2C2"/>
    <property type="match status" value="1"/>
</dbReference>
<feature type="region of interest" description="Disordered" evidence="9">
    <location>
        <begin position="1074"/>
        <end position="1102"/>
    </location>
</feature>
<evidence type="ECO:0000256" key="1">
    <source>
        <dbReference type="ARBA" id="ARBA00012493"/>
    </source>
</evidence>
<dbReference type="SUPFAM" id="SSF50630">
    <property type="entry name" value="Acid proteases"/>
    <property type="match status" value="1"/>
</dbReference>
<dbReference type="Pfam" id="PF17919">
    <property type="entry name" value="RT_RNaseH_2"/>
    <property type="match status" value="1"/>
</dbReference>
<evidence type="ECO:0000256" key="4">
    <source>
        <dbReference type="ARBA" id="ARBA00022695"/>
    </source>
</evidence>
<dbReference type="InterPro" id="IPR001584">
    <property type="entry name" value="Integrase_cat-core"/>
</dbReference>
<keyword evidence="7" id="KW-0378">Hydrolase</keyword>
<dbReference type="Pfam" id="PF00078">
    <property type="entry name" value="RVT_1"/>
    <property type="match status" value="1"/>
</dbReference>
<dbReference type="SUPFAM" id="SSF56672">
    <property type="entry name" value="DNA/RNA polymerases"/>
    <property type="match status" value="1"/>
</dbReference>
<keyword evidence="4" id="KW-0548">Nucleotidyltransferase</keyword>
<evidence type="ECO:0000259" key="11">
    <source>
        <dbReference type="PROSITE" id="PS50994"/>
    </source>
</evidence>
<dbReference type="Gene3D" id="3.30.420.10">
    <property type="entry name" value="Ribonuclease H-like superfamily/Ribonuclease H"/>
    <property type="match status" value="1"/>
</dbReference>
<evidence type="ECO:0000259" key="10">
    <source>
        <dbReference type="PROSITE" id="PS50878"/>
    </source>
</evidence>
<evidence type="ECO:0000256" key="3">
    <source>
        <dbReference type="ARBA" id="ARBA00022679"/>
    </source>
</evidence>
<evidence type="ECO:0000313" key="12">
    <source>
        <dbReference type="Proteomes" id="UP000046392"/>
    </source>
</evidence>
<dbReference type="Gene3D" id="3.30.70.270">
    <property type="match status" value="2"/>
</dbReference>
<dbReference type="Gene3D" id="2.40.70.10">
    <property type="entry name" value="Acid Proteases"/>
    <property type="match status" value="1"/>
</dbReference>
<evidence type="ECO:0000313" key="13">
    <source>
        <dbReference type="WBParaSite" id="SPAL_0001534100.1"/>
    </source>
</evidence>
<dbReference type="GO" id="GO:0004519">
    <property type="term" value="F:endonuclease activity"/>
    <property type="evidence" value="ECO:0007669"/>
    <property type="project" value="UniProtKB-KW"/>
</dbReference>
<keyword evidence="5" id="KW-0540">Nuclease</keyword>
<evidence type="ECO:0000256" key="8">
    <source>
        <dbReference type="ARBA" id="ARBA00023268"/>
    </source>
</evidence>
<dbReference type="PANTHER" id="PTHR37984">
    <property type="entry name" value="PROTEIN CBG26694"/>
    <property type="match status" value="1"/>
</dbReference>
<dbReference type="SUPFAM" id="SSF57756">
    <property type="entry name" value="Retrovirus zinc finger-like domains"/>
    <property type="match status" value="1"/>
</dbReference>
<dbReference type="GO" id="GO:0006508">
    <property type="term" value="P:proteolysis"/>
    <property type="evidence" value="ECO:0007669"/>
    <property type="project" value="UniProtKB-KW"/>
</dbReference>
<dbReference type="PROSITE" id="PS50878">
    <property type="entry name" value="RT_POL"/>
    <property type="match status" value="1"/>
</dbReference>
<dbReference type="GO" id="GO:0015074">
    <property type="term" value="P:DNA integration"/>
    <property type="evidence" value="ECO:0007669"/>
    <property type="project" value="InterPro"/>
</dbReference>
<dbReference type="WBParaSite" id="SPAL_0001534100.1">
    <property type="protein sequence ID" value="SPAL_0001534100.1"/>
    <property type="gene ID" value="SPAL_0001534100"/>
</dbReference>
<sequence length="1535" mass="174314">MKRSLRLKEKLSGISSFTGKTLEENIRIAENIGKAIAITEVAESSKMSEIDPPAILEDNGIQPINEGNLSGNVRTDNGQRNMTEADIQALAGTLAQMFNQGIIRIPGALPHINGDGTDVNDHVNDEGRRIMQQDDYGIRGQRQADNRGYTAGIHGHYTAGNGDLCEDHGIGNEGHGAEVQHVGMDLRDSRYVQPRESIKKPDNFKKDMVFDAWKFRFENYCDIIGIKGDARLKNLIMYLDDKVYLEIRNMKNLLTDYEDLCDYLTDHYSGILTEDAASYELELLLSRRITRLPDLEETSKRIEELIEAKYPKDSRDRKLREKVEAVTRILPAECRSKFGCGIKYTSFDEAMANAKRIWTYESQAKRLHDKGISINGNENHNRNTNRSYDKNTSTINSKLKCFICQGIGHKKYQCPKRNKTHTNSIEIDSVECSNIVSMGSPDMKNVLELKDRFDLTGVVIQVNGYNTVALIDTGSNEVVLNPSLARNLHLKLTGHHTSIKSFQRSHRARKCLNPVEIKMLDECYILENIFVPEHDLSNSLYEVVIGNSILRRLNSTMNLTTGEISKLDDDEPIFENNIECNLIMGDIDQGVDREKFIESIKRDFSGCIQKSPSDLGPGKLMSGPIETYDTEPYPFPIYTVPYNDKPIANELLKKLIDADVLEETDSQRLHPIMVVKKATPGQYRLIADMRGTNSITRKFRYNIPNQRELFQQIGSFDYCSKLDLVDSFYQISIPEASRKNMAIRTDLGEFQFKRLVQGATNSAAEMQRALTNLFRNLSEHVHVFVDDILITTSGSLEKHEEVLRAVFMKCHEYELKVNLQKSVMFAKSCTFLGHTISKHGIVPSEENLKTFARRPLPVNKKQLLGALQSANFYRQFIKDFSIITNDLYDLTTKRSKNICLEGKLKSDYEKLCKAMSDPEMLYHADKSGVYILTTDASESCIGACLSQIQEGKERPISYFSKKLKATIKGRCPTYLELLAIVKALRYYKFILTGSKIYVKTDHRPLLCLNKSTIDKKYLELIAEIESYNVELEYLNGKSNHVADDLSRNSGQAVESPPGTTEVSECSVIVNETGVRRQRGRPRKNKEIAKGANSTQDWKEVTPMPSTLPMNDEMIATSPISDLLSTTTPTTELMPEIPNTTDLMNVASLPSADLIENSSTTSELMNKNDKIVSTIVPTMIKRKRGRPIKESKAVQSAEMLNLPSLKNKEDSRFGVSNLKKLGREDEKEIFRLSHDEQGHFGFSKMKNLVESRNINIDDLDNKLRLYLKQCQVCQKRNIAVRMIPESKNVVYESPGQNMSIDIMGPISPTAFDGSKHVLCAIDSFSRYCYIIPLKSCTTEEVTQALYNQVFCYHGIPKSIKTDGAKYFTSHNFEQFLKSLNIEHQVSSPHHSRGNCLVERSFRWISATIAKISREKPNLWPQMLQQVAFYYNTTRNETTGSTPYFLTHLREANLLMDQFLGSYSSGIFDENRTLYDLIEAAAIIRQQSKEFSDATRQVLNRKVKYRRIPEYKAGDKILVKMPDSEKDIGSKFKLLYQ</sequence>
<evidence type="ECO:0000256" key="2">
    <source>
        <dbReference type="ARBA" id="ARBA00022670"/>
    </source>
</evidence>
<dbReference type="Gene3D" id="1.10.340.70">
    <property type="match status" value="1"/>
</dbReference>
<dbReference type="CDD" id="cd09274">
    <property type="entry name" value="RNase_HI_RT_Ty3"/>
    <property type="match status" value="1"/>
</dbReference>
<proteinExistence type="predicted"/>
<dbReference type="InterPro" id="IPR050951">
    <property type="entry name" value="Retrovirus_Pol_polyprotein"/>
</dbReference>
<dbReference type="InterPro" id="IPR021109">
    <property type="entry name" value="Peptidase_aspartic_dom_sf"/>
</dbReference>
<dbReference type="InterPro" id="IPR036397">
    <property type="entry name" value="RNaseH_sf"/>
</dbReference>
<dbReference type="PROSITE" id="PS50994">
    <property type="entry name" value="INTEGRASE"/>
    <property type="match status" value="1"/>
</dbReference>
<dbReference type="EC" id="2.7.7.49" evidence="1"/>
<dbReference type="PANTHER" id="PTHR37984:SF5">
    <property type="entry name" value="PROTEIN NYNRIN-LIKE"/>
    <property type="match status" value="1"/>
</dbReference>
<dbReference type="CDD" id="cd01647">
    <property type="entry name" value="RT_LTR"/>
    <property type="match status" value="1"/>
</dbReference>
<dbReference type="InterPro" id="IPR041577">
    <property type="entry name" value="RT_RNaseH_2"/>
</dbReference>
<dbReference type="GO" id="GO:0003676">
    <property type="term" value="F:nucleic acid binding"/>
    <property type="evidence" value="ECO:0007669"/>
    <property type="project" value="InterPro"/>
</dbReference>
<dbReference type="Gene3D" id="3.10.10.10">
    <property type="entry name" value="HIV Type 1 Reverse Transcriptase, subunit A, domain 1"/>
    <property type="match status" value="1"/>
</dbReference>
<dbReference type="InterPro" id="IPR012337">
    <property type="entry name" value="RNaseH-like_sf"/>
</dbReference>